<reference evidence="1" key="1">
    <citation type="journal article" date="2012" name="PLoS ONE">
        <title>Gene sets for utilization of primary and secondary nutrition supplies in the distal gut of endangered iberian lynx.</title>
        <authorList>
            <person name="Alcaide M."/>
            <person name="Messina E."/>
            <person name="Richter M."/>
            <person name="Bargiela R."/>
            <person name="Peplies J."/>
            <person name="Huws S.A."/>
            <person name="Newbold C.J."/>
            <person name="Golyshin P.N."/>
            <person name="Simon M.A."/>
            <person name="Lopez G."/>
            <person name="Yakimov M.M."/>
            <person name="Ferrer M."/>
        </authorList>
    </citation>
    <scope>NUCLEOTIDE SEQUENCE</scope>
</reference>
<gene>
    <name evidence="1" type="ORF">EVA_22155</name>
</gene>
<evidence type="ECO:0000313" key="1">
    <source>
        <dbReference type="EMBL" id="EJW89738.1"/>
    </source>
</evidence>
<organism evidence="1">
    <name type="scientific">gut metagenome</name>
    <dbReference type="NCBI Taxonomy" id="749906"/>
    <lineage>
        <taxon>unclassified sequences</taxon>
        <taxon>metagenomes</taxon>
        <taxon>organismal metagenomes</taxon>
    </lineage>
</organism>
<protein>
    <submittedName>
        <fullName evidence="1">Uncharacterized protein</fullName>
    </submittedName>
</protein>
<feature type="non-terminal residue" evidence="1">
    <location>
        <position position="1"/>
    </location>
</feature>
<accession>J9F5E5</accession>
<comment type="caution">
    <text evidence="1">The sequence shown here is derived from an EMBL/GenBank/DDBJ whole genome shotgun (WGS) entry which is preliminary data.</text>
</comment>
<dbReference type="AlphaFoldDB" id="J9F5E5"/>
<name>J9F5E5_9ZZZZ</name>
<dbReference type="EMBL" id="AMCI01009293">
    <property type="protein sequence ID" value="EJW89738.1"/>
    <property type="molecule type" value="Genomic_DNA"/>
</dbReference>
<sequence length="65" mass="7364">PDSCYKNSLKNIKYFSLHSKTLEMQKKDGQLFGHNEPRTELKRFTSFAATAVKLIRSSDVGCKAV</sequence>
<proteinExistence type="predicted"/>